<reference evidence="1" key="1">
    <citation type="submission" date="2021-01" db="EMBL/GenBank/DDBJ databases">
        <title>Microvirga sp.</title>
        <authorList>
            <person name="Kim M.K."/>
        </authorList>
    </citation>
    <scope>NUCLEOTIDE SEQUENCE</scope>
    <source>
        <strain evidence="1">5420S-16</strain>
    </source>
</reference>
<dbReference type="Proteomes" id="UP000605848">
    <property type="component" value="Unassembled WGS sequence"/>
</dbReference>
<comment type="caution">
    <text evidence="1">The sequence shown here is derived from an EMBL/GenBank/DDBJ whole genome shotgun (WGS) entry which is preliminary data.</text>
</comment>
<dbReference type="EMBL" id="JAEQMY010000094">
    <property type="protein sequence ID" value="MBL0407602.1"/>
    <property type="molecule type" value="Genomic_DNA"/>
</dbReference>
<keyword evidence="2" id="KW-1185">Reference proteome</keyword>
<name>A0A936ZCG5_9HYPH</name>
<organism evidence="1 2">
    <name type="scientific">Microvirga aerilata</name>
    <dbReference type="NCBI Taxonomy" id="670292"/>
    <lineage>
        <taxon>Bacteria</taxon>
        <taxon>Pseudomonadati</taxon>
        <taxon>Pseudomonadota</taxon>
        <taxon>Alphaproteobacteria</taxon>
        <taxon>Hyphomicrobiales</taxon>
        <taxon>Methylobacteriaceae</taxon>
        <taxon>Microvirga</taxon>
    </lineage>
</organism>
<protein>
    <submittedName>
        <fullName evidence="1">Uncharacterized protein</fullName>
    </submittedName>
</protein>
<evidence type="ECO:0000313" key="2">
    <source>
        <dbReference type="Proteomes" id="UP000605848"/>
    </source>
</evidence>
<proteinExistence type="predicted"/>
<dbReference type="AlphaFoldDB" id="A0A936ZCG5"/>
<accession>A0A936ZCG5</accession>
<sequence length="115" mass="13238">MTPERFALMQQLLNNAKFDWTYGDTEYLREPVDFMPRYPKKSVVADLPWIRKIAFTLHKERVAMLDRSGYPLTPSFMIAWVEAEGYVIQASAFDDDGNGMAQNMIGCPCPKGRNR</sequence>
<dbReference type="RefSeq" id="WP_202065002.1">
    <property type="nucleotide sequence ID" value="NZ_JAEQMY010000094.1"/>
</dbReference>
<evidence type="ECO:0000313" key="1">
    <source>
        <dbReference type="EMBL" id="MBL0407602.1"/>
    </source>
</evidence>
<gene>
    <name evidence="1" type="ORF">JKG68_27160</name>
</gene>